<keyword evidence="3" id="KW-1185">Reference proteome</keyword>
<dbReference type="InterPro" id="IPR011040">
    <property type="entry name" value="Sialidase"/>
</dbReference>
<dbReference type="RefSeq" id="WP_163820621.1">
    <property type="nucleotide sequence ID" value="NZ_JAAGOB010000014.1"/>
</dbReference>
<evidence type="ECO:0000313" key="3">
    <source>
        <dbReference type="Proteomes" id="UP000469185"/>
    </source>
</evidence>
<dbReference type="Pfam" id="PF13088">
    <property type="entry name" value="BNR_2"/>
    <property type="match status" value="1"/>
</dbReference>
<dbReference type="Proteomes" id="UP000469185">
    <property type="component" value="Unassembled WGS sequence"/>
</dbReference>
<proteinExistence type="predicted"/>
<accession>A0A6N9YSP8</accession>
<protein>
    <recommendedName>
        <fullName evidence="1">Sialidase domain-containing protein</fullName>
    </recommendedName>
</protein>
<comment type="caution">
    <text evidence="2">The sequence shown here is derived from an EMBL/GenBank/DDBJ whole genome shotgun (WGS) entry which is preliminary data.</text>
</comment>
<reference evidence="2 3" key="1">
    <citation type="submission" date="2020-02" db="EMBL/GenBank/DDBJ databases">
        <authorList>
            <person name="Li X.-J."/>
            <person name="Feng X.-M."/>
        </authorList>
    </citation>
    <scope>NUCLEOTIDE SEQUENCE [LARGE SCALE GENOMIC DNA]</scope>
    <source>
        <strain evidence="2 3">CGMCC 4.7225</strain>
    </source>
</reference>
<dbReference type="EMBL" id="JAAGOB010000014">
    <property type="protein sequence ID" value="NED97829.1"/>
    <property type="molecule type" value="Genomic_DNA"/>
</dbReference>
<feature type="domain" description="Sialidase" evidence="1">
    <location>
        <begin position="111"/>
        <end position="350"/>
    </location>
</feature>
<dbReference type="Gene3D" id="2.120.10.10">
    <property type="match status" value="1"/>
</dbReference>
<gene>
    <name evidence="2" type="ORF">G1H11_21245</name>
</gene>
<dbReference type="AlphaFoldDB" id="A0A6N9YSP8"/>
<sequence length="1131" mass="121785">MAPAGTSLSAASPSASDPALDVVDSWDVTGPHTFPDGELRPAMNPALLQAPDGDLVVVFQTTADAKPGGELRQIRSSDGGQTWGSSRVIAESTEYGSQGAITSARGEATLPDGTLLLAYNDGINHVAYNSRESVVFVARSADGGDTWTGTDEPITLPIPMREAWIAGQILVLDDGTLLLPVWGVHELVPDWQTNPMRSRSGVLRSFDGGQTWTQYSTIAYDPHNPPEFPPYYATNYISGANETELQQLPDGRIVAVIRYATGVGPNQGQVYLSHSDDGGVTWTHPVATAAQAEALNLTLAPCTDHLAGDQAKLLMAHRHLDENGNRTGRTALSVSFDEGVTWGGQTFLEEPGGAAHLGAGTGEPAQLRLPGGRLLIVFHAEVGGDPRKLVANIVEDATSAAQCQAQADAANAAAAATPTFFVERADRDEWPWPQASRVTSHPATALVANVIEEEAERVGCAYDPALELSTLDGVVLDPADTLTEAGVWNGSTLRLGHSSPAGLRIGFSELDVAPATRPLYGWNDTCAHAPLALDYRGRALGLDLDLPVGQSVTAVELRASAAGSRLDANDYRLFTSDDNETFVGLQAEDKTHLHGWAHHDINPAQGNLSSIGYTNNFAFDYENRSPGVDLRQRQLISTIDLVNSNPSTRLQASDLSVWVSDTNDGDWTPISNAQISATTEGFHITGVDTVARYVKVVQPYGDTAFTFANALPELMVVNGGGVQQQPRFGYRNGDTDPATGDLGSLGYTNNFAFDYNKRSAGVDLRYPQFVSRIVLVDRDTSTRLTPADISVWVSDTNNGDWQQVTGAAVTQEPGYLVIDGIDEVTQFVKVVQPYTDTAYTFVNALPDLLRVVTDETPLYGYLNGDTDPANGDLSHLGYYKDLAFDYNKRSVGADLRIPQLISSVTVTGTAASTRLVPGDLSVYVSQNNDGDWDEVTDVQITQNGGSFVIEGIDAVAQYVKITQPYTDTSPTFTNRLPDMLRVSSESAERDWTFSTRVENGRVIHRFEDLTVTDRFLKIHQRHEDTLGTFVLENPEIDVSVEISSECESGPSTETTVRFGPGDADSGVENYAVDGGCTVMDLLIGDDEFRNHGEFVRRVTQQSGKLRGAGVLSIRERAAIIRAAAHRDAGPR</sequence>
<dbReference type="SUPFAM" id="SSF50939">
    <property type="entry name" value="Sialidases"/>
    <property type="match status" value="1"/>
</dbReference>
<evidence type="ECO:0000313" key="2">
    <source>
        <dbReference type="EMBL" id="NED97829.1"/>
    </source>
</evidence>
<dbReference type="PANTHER" id="PTHR43752">
    <property type="entry name" value="BNR/ASP-BOX REPEAT FAMILY PROTEIN"/>
    <property type="match status" value="1"/>
</dbReference>
<evidence type="ECO:0000259" key="1">
    <source>
        <dbReference type="Pfam" id="PF13088"/>
    </source>
</evidence>
<dbReference type="InterPro" id="IPR036278">
    <property type="entry name" value="Sialidase_sf"/>
</dbReference>
<dbReference type="CDD" id="cd15482">
    <property type="entry name" value="Sialidase_non-viral"/>
    <property type="match status" value="1"/>
</dbReference>
<dbReference type="Gene3D" id="2.60.120.260">
    <property type="entry name" value="Galactose-binding domain-like"/>
    <property type="match status" value="1"/>
</dbReference>
<name>A0A6N9YSP8_9ACTN</name>
<dbReference type="PANTHER" id="PTHR43752:SF2">
    <property type="entry name" value="BNR_ASP-BOX REPEAT FAMILY PROTEIN"/>
    <property type="match status" value="1"/>
</dbReference>
<organism evidence="2 3">
    <name type="scientific">Phytoactinopolyspora alkaliphila</name>
    <dbReference type="NCBI Taxonomy" id="1783498"/>
    <lineage>
        <taxon>Bacteria</taxon>
        <taxon>Bacillati</taxon>
        <taxon>Actinomycetota</taxon>
        <taxon>Actinomycetes</taxon>
        <taxon>Jiangellales</taxon>
        <taxon>Jiangellaceae</taxon>
        <taxon>Phytoactinopolyspora</taxon>
    </lineage>
</organism>